<name>A0A5X8Y6U4_SALNE</name>
<evidence type="ECO:0000313" key="1">
    <source>
        <dbReference type="EMBL" id="ECB1916306.1"/>
    </source>
</evidence>
<sequence length="91" mass="10765">NPPVFVLITVRYNVMDASGVKCDVALICKELSPRVRARFVSISNRFKNEHNRGVRKKWCTQECTQFYFIYINFFINQMKMSLFAIHIKKSK</sequence>
<feature type="non-terminal residue" evidence="1">
    <location>
        <position position="1"/>
    </location>
</feature>
<accession>A0A5X8Y6U4</accession>
<comment type="caution">
    <text evidence="1">The sequence shown here is derived from an EMBL/GenBank/DDBJ whole genome shotgun (WGS) entry which is preliminary data.</text>
</comment>
<dbReference type="EMBL" id="AAHWTY010000284">
    <property type="protein sequence ID" value="ECB1916306.1"/>
    <property type="molecule type" value="Genomic_DNA"/>
</dbReference>
<gene>
    <name evidence="1" type="ORF">EVG73_29015</name>
</gene>
<proteinExistence type="predicted"/>
<organism evidence="1">
    <name type="scientific">Salmonella newport</name>
    <dbReference type="NCBI Taxonomy" id="108619"/>
    <lineage>
        <taxon>Bacteria</taxon>
        <taxon>Pseudomonadati</taxon>
        <taxon>Pseudomonadota</taxon>
        <taxon>Gammaproteobacteria</taxon>
        <taxon>Enterobacterales</taxon>
        <taxon>Enterobacteriaceae</taxon>
        <taxon>Salmonella</taxon>
    </lineage>
</organism>
<reference evidence="1" key="1">
    <citation type="submission" date="2019-01" db="EMBL/GenBank/DDBJ databases">
        <authorList>
            <person name="Ashton P.M."/>
            <person name="Dallman T."/>
            <person name="Nair S."/>
            <person name="De Pinna E."/>
            <person name="Peters T."/>
            <person name="Grant K."/>
        </authorList>
    </citation>
    <scope>NUCLEOTIDE SEQUENCE</scope>
    <source>
        <strain evidence="1">500372</strain>
    </source>
</reference>
<protein>
    <submittedName>
        <fullName evidence="1">Uncharacterized protein</fullName>
    </submittedName>
</protein>
<dbReference type="AlphaFoldDB" id="A0A5X8Y6U4"/>